<evidence type="ECO:0000256" key="6">
    <source>
        <dbReference type="HAMAP-Rule" id="MF_01007"/>
    </source>
</evidence>
<dbReference type="InterPro" id="IPR023397">
    <property type="entry name" value="SAM-dep_MeTrfase_MraW_recog"/>
</dbReference>
<evidence type="ECO:0000256" key="1">
    <source>
        <dbReference type="ARBA" id="ARBA00010396"/>
    </source>
</evidence>
<feature type="binding site" evidence="6">
    <location>
        <begin position="33"/>
        <end position="35"/>
    </location>
    <ligand>
        <name>S-adenosyl-L-methionine</name>
        <dbReference type="ChEBI" id="CHEBI:59789"/>
    </ligand>
</feature>
<dbReference type="Proteomes" id="UP000237040">
    <property type="component" value="Unassembled WGS sequence"/>
</dbReference>
<organism evidence="7 8">
    <name type="scientific">Caldisericum exile</name>
    <dbReference type="NCBI Taxonomy" id="693075"/>
    <lineage>
        <taxon>Bacteria</taxon>
        <taxon>Pseudomonadati</taxon>
        <taxon>Caldisericota/Cryosericota group</taxon>
        <taxon>Caldisericota</taxon>
        <taxon>Caldisericia</taxon>
        <taxon>Caldisericales</taxon>
        <taxon>Caldisericaceae</taxon>
        <taxon>Caldisericum</taxon>
    </lineage>
</organism>
<feature type="binding site" evidence="6">
    <location>
        <position position="106"/>
    </location>
    <ligand>
        <name>S-adenosyl-L-methionine</name>
        <dbReference type="ChEBI" id="CHEBI:59789"/>
    </ligand>
</feature>
<dbReference type="SUPFAM" id="SSF81799">
    <property type="entry name" value="Putative methyltransferase TM0872, insert domain"/>
    <property type="match status" value="1"/>
</dbReference>
<keyword evidence="5 6" id="KW-0949">S-adenosyl-L-methionine</keyword>
<feature type="binding site" evidence="6">
    <location>
        <position position="99"/>
    </location>
    <ligand>
        <name>S-adenosyl-L-methionine</name>
        <dbReference type="ChEBI" id="CHEBI:59789"/>
    </ligand>
</feature>
<comment type="similarity">
    <text evidence="1 6">Belongs to the methyltransferase superfamily. RsmH family.</text>
</comment>
<dbReference type="Gene3D" id="3.40.50.150">
    <property type="entry name" value="Vaccinia Virus protein VP39"/>
    <property type="match status" value="1"/>
</dbReference>
<dbReference type="Gene3D" id="1.10.150.170">
    <property type="entry name" value="Putative methyltransferase TM0872, insert domain"/>
    <property type="match status" value="1"/>
</dbReference>
<gene>
    <name evidence="6" type="primary">rsmH</name>
    <name evidence="7" type="ORF">C0189_03610</name>
</gene>
<keyword evidence="4 6" id="KW-0808">Transferase</keyword>
<evidence type="ECO:0000256" key="4">
    <source>
        <dbReference type="ARBA" id="ARBA00022679"/>
    </source>
</evidence>
<dbReference type="SUPFAM" id="SSF53335">
    <property type="entry name" value="S-adenosyl-L-methionine-dependent methyltransferases"/>
    <property type="match status" value="1"/>
</dbReference>
<sequence length="291" mass="33650">MEIHHIPVLLNETIDLLNLKEDSIVIDATLGEGGHSVEILKRIPKGFLIGIDMDYETIERAKQRLLQVSDNFVIVPYNFKEIKSLILPFAKNVTHILADLGVSSLQLEDESRGFSFMKEGPLDMRMCRPCTRYTAYDIVNNFEESEIRDIILYYGEDPLASKIARRIIEERKKHPIETTTQLAEIIKGVYPKGYYRIHPATRTFQALRIFINRELDNLKEFLESAPTLLLPKGRIAIITYHSLEDRLVKQSFRNNPTLKLVNKHVIKPKEEEIENNRRARSAKLRVAEKVV</sequence>
<dbReference type="InterPro" id="IPR002903">
    <property type="entry name" value="RsmH"/>
</dbReference>
<dbReference type="AlphaFoldDB" id="A0A2J6WED2"/>
<keyword evidence="3 6" id="KW-0489">Methyltransferase</keyword>
<accession>A0A2J6WED2</accession>
<dbReference type="PANTHER" id="PTHR11265">
    <property type="entry name" value="S-ADENOSYL-METHYLTRANSFERASE MRAW"/>
    <property type="match status" value="1"/>
</dbReference>
<name>A0A2J6WED2_9BACT</name>
<proteinExistence type="inferred from homology"/>
<keyword evidence="2 6" id="KW-0698">rRNA processing</keyword>
<comment type="catalytic activity">
    <reaction evidence="6">
        <text>cytidine(1402) in 16S rRNA + S-adenosyl-L-methionine = N(4)-methylcytidine(1402) in 16S rRNA + S-adenosyl-L-homocysteine + H(+)</text>
        <dbReference type="Rhea" id="RHEA:42928"/>
        <dbReference type="Rhea" id="RHEA-COMP:10286"/>
        <dbReference type="Rhea" id="RHEA-COMP:10287"/>
        <dbReference type="ChEBI" id="CHEBI:15378"/>
        <dbReference type="ChEBI" id="CHEBI:57856"/>
        <dbReference type="ChEBI" id="CHEBI:59789"/>
        <dbReference type="ChEBI" id="CHEBI:74506"/>
        <dbReference type="ChEBI" id="CHEBI:82748"/>
        <dbReference type="EC" id="2.1.1.199"/>
    </reaction>
</comment>
<dbReference type="GO" id="GO:0071424">
    <property type="term" value="F:rRNA (cytosine-N4-)-methyltransferase activity"/>
    <property type="evidence" value="ECO:0007669"/>
    <property type="project" value="UniProtKB-UniRule"/>
</dbReference>
<comment type="caution">
    <text evidence="7">The sequence shown here is derived from an EMBL/GenBank/DDBJ whole genome shotgun (WGS) entry which is preliminary data.</text>
</comment>
<dbReference type="EC" id="2.1.1.199" evidence="6"/>
<feature type="binding site" evidence="6">
    <location>
        <position position="79"/>
    </location>
    <ligand>
        <name>S-adenosyl-L-methionine</name>
        <dbReference type="ChEBI" id="CHEBI:59789"/>
    </ligand>
</feature>
<evidence type="ECO:0000256" key="3">
    <source>
        <dbReference type="ARBA" id="ARBA00022603"/>
    </source>
</evidence>
<dbReference type="RefSeq" id="WP_424586600.1">
    <property type="nucleotide sequence ID" value="NZ_JBNAUB010000005.1"/>
</dbReference>
<comment type="subcellular location">
    <subcellularLocation>
        <location evidence="6">Cytoplasm</location>
    </subcellularLocation>
</comment>
<reference evidence="7 8" key="1">
    <citation type="submission" date="2018-01" db="EMBL/GenBank/DDBJ databases">
        <title>Metagenomic assembled genomes from two thermal pools in the Uzon Caldera, Kamchatka, Russia.</title>
        <authorList>
            <person name="Wilkins L."/>
            <person name="Ettinger C."/>
        </authorList>
    </citation>
    <scope>NUCLEOTIDE SEQUENCE [LARGE SCALE GENOMIC DNA]</scope>
    <source>
        <strain evidence="7">ZAV-07</strain>
    </source>
</reference>
<dbReference type="GO" id="GO:0005737">
    <property type="term" value="C:cytoplasm"/>
    <property type="evidence" value="ECO:0007669"/>
    <property type="project" value="UniProtKB-SubCell"/>
</dbReference>
<keyword evidence="6" id="KW-0963">Cytoplasm</keyword>
<dbReference type="EMBL" id="PNIL01000054">
    <property type="protein sequence ID" value="PMP67228.1"/>
    <property type="molecule type" value="Genomic_DNA"/>
</dbReference>
<dbReference type="NCBIfam" id="TIGR00006">
    <property type="entry name" value="16S rRNA (cytosine(1402)-N(4))-methyltransferase RsmH"/>
    <property type="match status" value="1"/>
</dbReference>
<evidence type="ECO:0000313" key="8">
    <source>
        <dbReference type="Proteomes" id="UP000237040"/>
    </source>
</evidence>
<dbReference type="PANTHER" id="PTHR11265:SF0">
    <property type="entry name" value="12S RRNA N4-METHYLCYTIDINE METHYLTRANSFERASE"/>
    <property type="match status" value="1"/>
</dbReference>
<evidence type="ECO:0000313" key="7">
    <source>
        <dbReference type="EMBL" id="PMP67228.1"/>
    </source>
</evidence>
<dbReference type="InterPro" id="IPR029063">
    <property type="entry name" value="SAM-dependent_MTases_sf"/>
</dbReference>
<evidence type="ECO:0000256" key="2">
    <source>
        <dbReference type="ARBA" id="ARBA00022552"/>
    </source>
</evidence>
<dbReference type="PIRSF" id="PIRSF004486">
    <property type="entry name" value="MraW"/>
    <property type="match status" value="1"/>
</dbReference>
<protein>
    <recommendedName>
        <fullName evidence="6">Ribosomal RNA small subunit methyltransferase H</fullName>
        <ecNumber evidence="6">2.1.1.199</ecNumber>
    </recommendedName>
    <alternativeName>
        <fullName evidence="6">16S rRNA m(4)C1402 methyltransferase</fullName>
    </alternativeName>
    <alternativeName>
        <fullName evidence="6">rRNA (cytosine-N(4)-)-methyltransferase RsmH</fullName>
    </alternativeName>
</protein>
<dbReference type="Pfam" id="PF01795">
    <property type="entry name" value="Methyltransf_5"/>
    <property type="match status" value="1"/>
</dbReference>
<evidence type="ECO:0000256" key="5">
    <source>
        <dbReference type="ARBA" id="ARBA00022691"/>
    </source>
</evidence>
<feature type="binding site" evidence="6">
    <location>
        <position position="52"/>
    </location>
    <ligand>
        <name>S-adenosyl-L-methionine</name>
        <dbReference type="ChEBI" id="CHEBI:59789"/>
    </ligand>
</feature>
<dbReference type="GO" id="GO:0070475">
    <property type="term" value="P:rRNA base methylation"/>
    <property type="evidence" value="ECO:0007669"/>
    <property type="project" value="UniProtKB-UniRule"/>
</dbReference>
<comment type="function">
    <text evidence="6">Specifically methylates the N4 position of cytidine in position 1402 (C1402) of 16S rRNA.</text>
</comment>
<dbReference type="HAMAP" id="MF_01007">
    <property type="entry name" value="16SrRNA_methyltr_H"/>
    <property type="match status" value="1"/>
</dbReference>